<evidence type="ECO:0000256" key="1">
    <source>
        <dbReference type="ARBA" id="ARBA00004193"/>
    </source>
</evidence>
<evidence type="ECO:0000256" key="3">
    <source>
        <dbReference type="ARBA" id="ARBA00022475"/>
    </source>
</evidence>
<gene>
    <name evidence="13" type="ORF">RND81_05G220700</name>
</gene>
<organism evidence="13 14">
    <name type="scientific">Saponaria officinalis</name>
    <name type="common">Common soapwort</name>
    <name type="synonym">Lychnis saponaria</name>
    <dbReference type="NCBI Taxonomy" id="3572"/>
    <lineage>
        <taxon>Eukaryota</taxon>
        <taxon>Viridiplantae</taxon>
        <taxon>Streptophyta</taxon>
        <taxon>Embryophyta</taxon>
        <taxon>Tracheophyta</taxon>
        <taxon>Spermatophyta</taxon>
        <taxon>Magnoliopsida</taxon>
        <taxon>eudicotyledons</taxon>
        <taxon>Gunneridae</taxon>
        <taxon>Pentapetalae</taxon>
        <taxon>Caryophyllales</taxon>
        <taxon>Caryophyllaceae</taxon>
        <taxon>Caryophylleae</taxon>
        <taxon>Saponaria</taxon>
    </lineage>
</organism>
<keyword evidence="4" id="KW-0723">Serine/threonine-protein kinase</keyword>
<evidence type="ECO:0000256" key="7">
    <source>
        <dbReference type="ARBA" id="ARBA00022777"/>
    </source>
</evidence>
<dbReference type="Proteomes" id="UP001443914">
    <property type="component" value="Unassembled WGS sequence"/>
</dbReference>
<dbReference type="InterPro" id="IPR011009">
    <property type="entry name" value="Kinase-like_dom_sf"/>
</dbReference>
<dbReference type="PROSITE" id="PS50011">
    <property type="entry name" value="PROTEIN_KINASE_DOM"/>
    <property type="match status" value="1"/>
</dbReference>
<dbReference type="AlphaFoldDB" id="A0AAW1L2Z4"/>
<evidence type="ECO:0000256" key="10">
    <source>
        <dbReference type="ARBA" id="ARBA00023288"/>
    </source>
</evidence>
<evidence type="ECO:0000256" key="4">
    <source>
        <dbReference type="ARBA" id="ARBA00022527"/>
    </source>
</evidence>
<keyword evidence="7" id="KW-0418">Kinase</keyword>
<dbReference type="InterPro" id="IPR000719">
    <property type="entry name" value="Prot_kinase_dom"/>
</dbReference>
<evidence type="ECO:0000256" key="8">
    <source>
        <dbReference type="ARBA" id="ARBA00022840"/>
    </source>
</evidence>
<evidence type="ECO:0000256" key="2">
    <source>
        <dbReference type="ARBA" id="ARBA00008684"/>
    </source>
</evidence>
<dbReference type="SUPFAM" id="SSF56112">
    <property type="entry name" value="Protein kinase-like (PK-like)"/>
    <property type="match status" value="1"/>
</dbReference>
<keyword evidence="3" id="KW-1003">Cell membrane</keyword>
<comment type="similarity">
    <text evidence="2">Belongs to the protein kinase superfamily. Ser/Thr protein kinase family.</text>
</comment>
<keyword evidence="14" id="KW-1185">Reference proteome</keyword>
<evidence type="ECO:0000256" key="5">
    <source>
        <dbReference type="ARBA" id="ARBA00022679"/>
    </source>
</evidence>
<evidence type="ECO:0000256" key="11">
    <source>
        <dbReference type="SAM" id="MobiDB-lite"/>
    </source>
</evidence>
<protein>
    <recommendedName>
        <fullName evidence="12">Protein kinase domain-containing protein</fullName>
    </recommendedName>
</protein>
<feature type="region of interest" description="Disordered" evidence="11">
    <location>
        <begin position="1"/>
        <end position="37"/>
    </location>
</feature>
<dbReference type="GO" id="GO:0005524">
    <property type="term" value="F:ATP binding"/>
    <property type="evidence" value="ECO:0007669"/>
    <property type="project" value="UniProtKB-KW"/>
</dbReference>
<evidence type="ECO:0000313" key="13">
    <source>
        <dbReference type="EMBL" id="KAK9726514.1"/>
    </source>
</evidence>
<keyword evidence="8" id="KW-0067">ATP-binding</keyword>
<dbReference type="Gene3D" id="1.10.510.10">
    <property type="entry name" value="Transferase(Phosphotransferase) domain 1"/>
    <property type="match status" value="1"/>
</dbReference>
<evidence type="ECO:0000313" key="14">
    <source>
        <dbReference type="Proteomes" id="UP001443914"/>
    </source>
</evidence>
<feature type="domain" description="Protein kinase" evidence="12">
    <location>
        <begin position="53"/>
        <end position="327"/>
    </location>
</feature>
<dbReference type="PANTHER" id="PTHR47985">
    <property type="entry name" value="OS07G0668900 PROTEIN"/>
    <property type="match status" value="1"/>
</dbReference>
<keyword evidence="10" id="KW-0449">Lipoprotein</keyword>
<accession>A0AAW1L2Z4</accession>
<dbReference type="Gene3D" id="3.30.200.20">
    <property type="entry name" value="Phosphorylase Kinase, domain 1"/>
    <property type="match status" value="1"/>
</dbReference>
<dbReference type="GO" id="GO:0004674">
    <property type="term" value="F:protein serine/threonine kinase activity"/>
    <property type="evidence" value="ECO:0007669"/>
    <property type="project" value="UniProtKB-KW"/>
</dbReference>
<keyword evidence="6" id="KW-0547">Nucleotide-binding</keyword>
<keyword evidence="9" id="KW-0472">Membrane</keyword>
<reference evidence="13" key="1">
    <citation type="submission" date="2024-03" db="EMBL/GenBank/DDBJ databases">
        <title>WGS assembly of Saponaria officinalis var. Norfolk2.</title>
        <authorList>
            <person name="Jenkins J."/>
            <person name="Shu S."/>
            <person name="Grimwood J."/>
            <person name="Barry K."/>
            <person name="Goodstein D."/>
            <person name="Schmutz J."/>
            <person name="Leebens-Mack J."/>
            <person name="Osbourn A."/>
        </authorList>
    </citation>
    <scope>NUCLEOTIDE SEQUENCE [LARGE SCALE GENOMIC DNA]</scope>
    <source>
        <strain evidence="13">JIC</strain>
    </source>
</reference>
<dbReference type="FunFam" id="1.10.510.10:FF:000032">
    <property type="entry name" value="Serine/threonine-protein kinase PBS1"/>
    <property type="match status" value="1"/>
</dbReference>
<evidence type="ECO:0000256" key="6">
    <source>
        <dbReference type="ARBA" id="ARBA00022741"/>
    </source>
</evidence>
<proteinExistence type="inferred from homology"/>
<comment type="subcellular location">
    <subcellularLocation>
        <location evidence="1">Cell membrane</location>
        <topology evidence="1">Lipid-anchor</topology>
    </subcellularLocation>
</comment>
<keyword evidence="5" id="KW-0808">Transferase</keyword>
<dbReference type="GO" id="GO:0005886">
    <property type="term" value="C:plasma membrane"/>
    <property type="evidence" value="ECO:0007669"/>
    <property type="project" value="UniProtKB-SubCell"/>
</dbReference>
<evidence type="ECO:0000259" key="12">
    <source>
        <dbReference type="PROSITE" id="PS50011"/>
    </source>
</evidence>
<dbReference type="PIRSF" id="PIRSF000654">
    <property type="entry name" value="Integrin-linked_kinase"/>
    <property type="match status" value="1"/>
</dbReference>
<sequence>MSWLCCGSSEMSTSFSKTQSQPGEVMNSEEPKTERREARSFTFQELANATENFSSENCVDINSFGKVYLGELEGTFEVVTVEKMVVDRSGGAREFLVKVLMLSLLNHPNLINLVGYCAEGDERILVHEYLPLGSLEKHLHGGSSNRKHLDWDTRMKIALGTARGLEYMHHAAVPAVIYRNLKPSNILLDDDYNAKLSDFGLSKLGPSGDKLHVSVLVRGTLGYIAPEYEKTGRLTVKADVYSFGVVLLELITGQRAADVTDEQSLISWVKNIQKDPKKVPAFADPRLQGEFPATGLKQALEVASKCLQENEIARPSMKDVVATLENLSQTME</sequence>
<dbReference type="CDD" id="cd14066">
    <property type="entry name" value="STKc_IRAK"/>
    <property type="match status" value="1"/>
</dbReference>
<dbReference type="PANTHER" id="PTHR47985:SF4">
    <property type="entry name" value="SERINE_THREONINE-PROTEIN KINASE PBL27"/>
    <property type="match status" value="1"/>
</dbReference>
<evidence type="ECO:0000256" key="9">
    <source>
        <dbReference type="ARBA" id="ARBA00023136"/>
    </source>
</evidence>
<dbReference type="EMBL" id="JBDFQZ010000005">
    <property type="protein sequence ID" value="KAK9726514.1"/>
    <property type="molecule type" value="Genomic_DNA"/>
</dbReference>
<comment type="caution">
    <text evidence="13">The sequence shown here is derived from an EMBL/GenBank/DDBJ whole genome shotgun (WGS) entry which is preliminary data.</text>
</comment>
<feature type="compositionally biased region" description="Polar residues" evidence="11">
    <location>
        <begin position="9"/>
        <end position="22"/>
    </location>
</feature>
<name>A0AAW1L2Z4_SAPOF</name>
<dbReference type="Pfam" id="PF00069">
    <property type="entry name" value="Pkinase"/>
    <property type="match status" value="1"/>
</dbReference>